<gene>
    <name evidence="1" type="ORF">DFH08DRAFT_941094</name>
</gene>
<reference evidence="1" key="1">
    <citation type="submission" date="2023-03" db="EMBL/GenBank/DDBJ databases">
        <title>Massive genome expansion in bonnet fungi (Mycena s.s.) driven by repeated elements and novel gene families across ecological guilds.</title>
        <authorList>
            <consortium name="Lawrence Berkeley National Laboratory"/>
            <person name="Harder C.B."/>
            <person name="Miyauchi S."/>
            <person name="Viragh M."/>
            <person name="Kuo A."/>
            <person name="Thoen E."/>
            <person name="Andreopoulos B."/>
            <person name="Lu D."/>
            <person name="Skrede I."/>
            <person name="Drula E."/>
            <person name="Henrissat B."/>
            <person name="Morin E."/>
            <person name="Kohler A."/>
            <person name="Barry K."/>
            <person name="LaButti K."/>
            <person name="Morin E."/>
            <person name="Salamov A."/>
            <person name="Lipzen A."/>
            <person name="Mereny Z."/>
            <person name="Hegedus B."/>
            <person name="Baldrian P."/>
            <person name="Stursova M."/>
            <person name="Weitz H."/>
            <person name="Taylor A."/>
            <person name="Grigoriev I.V."/>
            <person name="Nagy L.G."/>
            <person name="Martin F."/>
            <person name="Kauserud H."/>
        </authorList>
    </citation>
    <scope>NUCLEOTIDE SEQUENCE</scope>
    <source>
        <strain evidence="1">CBHHK002</strain>
    </source>
</reference>
<accession>A0AAD7EIK5</accession>
<organism evidence="1 2">
    <name type="scientific">Mycena albidolilacea</name>
    <dbReference type="NCBI Taxonomy" id="1033008"/>
    <lineage>
        <taxon>Eukaryota</taxon>
        <taxon>Fungi</taxon>
        <taxon>Dikarya</taxon>
        <taxon>Basidiomycota</taxon>
        <taxon>Agaricomycotina</taxon>
        <taxon>Agaricomycetes</taxon>
        <taxon>Agaricomycetidae</taxon>
        <taxon>Agaricales</taxon>
        <taxon>Marasmiineae</taxon>
        <taxon>Mycenaceae</taxon>
        <taxon>Mycena</taxon>
    </lineage>
</organism>
<proteinExistence type="predicted"/>
<evidence type="ECO:0000313" key="2">
    <source>
        <dbReference type="Proteomes" id="UP001218218"/>
    </source>
</evidence>
<keyword evidence="2" id="KW-1185">Reference proteome</keyword>
<name>A0AAD7EIK5_9AGAR</name>
<dbReference type="AlphaFoldDB" id="A0AAD7EIK5"/>
<evidence type="ECO:0000313" key="1">
    <source>
        <dbReference type="EMBL" id="KAJ7326501.1"/>
    </source>
</evidence>
<protein>
    <submittedName>
        <fullName evidence="1">Uncharacterized protein</fullName>
    </submittedName>
</protein>
<sequence length="214" mass="24192">MHHLFVLLPPIRDDKEVHLEPLVVHLLTQPLYPTSADNLLAQSPHTNLCTQPPRTSTAPIHHAHPLRISTAPTCLMHILNGFGELVHQFLASHLFQGASQSANRFHHSASVCLLLTSSCTLCLPPTPRRRRCAFVRTLEEHEGDEQREWLKERAHKFREAAEIMEKQAEGGTSLWMSSISRRDVGCDVADMVDDIVRDRASHRPRETTWARAGD</sequence>
<dbReference type="EMBL" id="JARIHO010000042">
    <property type="protein sequence ID" value="KAJ7326501.1"/>
    <property type="molecule type" value="Genomic_DNA"/>
</dbReference>
<comment type="caution">
    <text evidence="1">The sequence shown here is derived from an EMBL/GenBank/DDBJ whole genome shotgun (WGS) entry which is preliminary data.</text>
</comment>
<dbReference type="Proteomes" id="UP001218218">
    <property type="component" value="Unassembled WGS sequence"/>
</dbReference>